<reference evidence="2 3" key="3">
    <citation type="submission" date="2015-03" db="EMBL/GenBank/DDBJ databases">
        <authorList>
            <consortium name="Pathogen Informatics"/>
            <person name="Murphy D."/>
        </authorList>
    </citation>
    <scope>NUCLEOTIDE SEQUENCE [LARGE SCALE GENOMIC DNA]</scope>
    <source>
        <strain evidence="2">Type strain: CIP110230</strain>
        <strain evidence="3">type strain: CIP110230</strain>
    </source>
</reference>
<dbReference type="Proteomes" id="UP000044625">
    <property type="component" value="Unassembled WGS sequence"/>
</dbReference>
<dbReference type="EMBL" id="CWJL01000003">
    <property type="protein sequence ID" value="CRY64854.1"/>
    <property type="molecule type" value="Genomic_DNA"/>
</dbReference>
<dbReference type="Proteomes" id="UP000045840">
    <property type="component" value="Unassembled WGS sequence"/>
</dbReference>
<proteinExistence type="predicted"/>
<evidence type="ECO:0000313" key="2">
    <source>
        <dbReference type="EMBL" id="CRY64854.1"/>
    </source>
</evidence>
<evidence type="ECO:0000313" key="4">
    <source>
        <dbReference type="Proteomes" id="UP000045840"/>
    </source>
</evidence>
<dbReference type="RefSeq" id="WP_049615323.1">
    <property type="nucleotide sequence ID" value="NZ_CAWMMU010000003.1"/>
</dbReference>
<evidence type="ECO:0000313" key="3">
    <source>
        <dbReference type="Proteomes" id="UP000044625"/>
    </source>
</evidence>
<sequence length="157" mass="17245">MTNLGLLKNHLALGEDYSNELLQVLQSALDEITTSRAKLLELGGYSPADTADLLTGCGKLTQYITKFEHSSPYSVGSSALINLLVTHQIQHTVIEQSLTLTSLNNEWFALVGFDNFPWHASPAEAMDTLSDWLIRLGLATRVSDGLRTQLGALWTKN</sequence>
<keyword evidence="3" id="KW-1185">Reference proteome</keyword>
<accession>A0A0T9RID5</accession>
<dbReference type="AlphaFoldDB" id="A0A0T9RID5"/>
<reference evidence="1" key="2">
    <citation type="submission" date="2015-03" db="EMBL/GenBank/DDBJ databases">
        <authorList>
            <person name="Murphy D."/>
        </authorList>
    </citation>
    <scope>NUCLEOTIDE SEQUENCE [LARGE SCALE GENOMIC DNA]</scope>
    <source>
        <strain evidence="1">A125KOH2</strain>
    </source>
</reference>
<evidence type="ECO:0000313" key="1">
    <source>
        <dbReference type="EMBL" id="CNI64486.1"/>
    </source>
</evidence>
<organism evidence="1 4">
    <name type="scientific">Yersinia pekkanenii</name>
    <dbReference type="NCBI Taxonomy" id="1288385"/>
    <lineage>
        <taxon>Bacteria</taxon>
        <taxon>Pseudomonadati</taxon>
        <taxon>Pseudomonadota</taxon>
        <taxon>Gammaproteobacteria</taxon>
        <taxon>Enterobacterales</taxon>
        <taxon>Yersiniaceae</taxon>
        <taxon>Yersinia</taxon>
    </lineage>
</organism>
<dbReference type="STRING" id="1288385.ERS137968_00976"/>
<protein>
    <submittedName>
        <fullName evidence="1">Uncharacterized protein</fullName>
    </submittedName>
</protein>
<gene>
    <name evidence="1" type="ORF">ERS008529_04580</name>
    <name evidence="2" type="ORF">ERS137968_00976</name>
</gene>
<dbReference type="EMBL" id="CQAZ01000087">
    <property type="protein sequence ID" value="CNI64486.1"/>
    <property type="molecule type" value="Genomic_DNA"/>
</dbReference>
<reference evidence="4" key="1">
    <citation type="submission" date="2015-03" db="EMBL/GenBank/DDBJ databases">
        <authorList>
            <consortium name="Pathogen Informatics"/>
        </authorList>
    </citation>
    <scope>NUCLEOTIDE SEQUENCE [LARGE SCALE GENOMIC DNA]</scope>
    <source>
        <strain evidence="4">A125KOH2</strain>
    </source>
</reference>
<name>A0A0T9RID5_9GAMM</name>